<dbReference type="AlphaFoldDB" id="A0ABD4UTR3"/>
<dbReference type="RefSeq" id="WP_264836523.1">
    <property type="nucleotide sequence ID" value="NZ_JYMX02000231.1"/>
</dbReference>
<keyword evidence="1" id="KW-0456">Lyase</keyword>
<dbReference type="Proteomes" id="UP000191686">
    <property type="component" value="Unassembled WGS sequence"/>
</dbReference>
<name>A0ABD4UTR3_9BURK</name>
<feature type="non-terminal residue" evidence="1">
    <location>
        <position position="1"/>
    </location>
</feature>
<organism evidence="1 2">
    <name type="scientific">Burkholderia cenocepacia</name>
    <dbReference type="NCBI Taxonomy" id="95486"/>
    <lineage>
        <taxon>Bacteria</taxon>
        <taxon>Pseudomonadati</taxon>
        <taxon>Pseudomonadota</taxon>
        <taxon>Betaproteobacteria</taxon>
        <taxon>Burkholderiales</taxon>
        <taxon>Burkholderiaceae</taxon>
        <taxon>Burkholderia</taxon>
        <taxon>Burkholderia cepacia complex</taxon>
    </lineage>
</organism>
<evidence type="ECO:0000313" key="1">
    <source>
        <dbReference type="EMBL" id="MCW3717656.1"/>
    </source>
</evidence>
<accession>A0ABD4UTR3</accession>
<feature type="non-terminal residue" evidence="1">
    <location>
        <position position="126"/>
    </location>
</feature>
<dbReference type="EMBL" id="JYMX02000231">
    <property type="protein sequence ID" value="MCW3717656.1"/>
    <property type="molecule type" value="Genomic_DNA"/>
</dbReference>
<dbReference type="GO" id="GO:0016829">
    <property type="term" value="F:lyase activity"/>
    <property type="evidence" value="ECO:0007669"/>
    <property type="project" value="UniProtKB-KW"/>
</dbReference>
<proteinExistence type="predicted"/>
<dbReference type="Gene3D" id="2.60.120.200">
    <property type="match status" value="1"/>
</dbReference>
<evidence type="ECO:0000313" key="2">
    <source>
        <dbReference type="Proteomes" id="UP000191686"/>
    </source>
</evidence>
<reference evidence="1 2" key="2">
    <citation type="journal article" date="2017" name="Front. Microbiol.">
        <title>Genomics Reveals a Unique Clone of Burkholderia cenocepacia Harboring an Actively Excising Novel Genomic Island.</title>
        <authorList>
            <person name="Patil P.P."/>
            <person name="Mali S."/>
            <person name="Midha S."/>
            <person name="Gautam V."/>
            <person name="Dash L."/>
            <person name="Kumar S."/>
            <person name="Shastri J."/>
            <person name="Singhal L."/>
            <person name="Patil P.B."/>
        </authorList>
    </citation>
    <scope>NUCLEOTIDE SEQUENCE [LARGE SCALE GENOMIC DNA]</scope>
    <source>
        <strain evidence="1 2">BC-19</strain>
    </source>
</reference>
<comment type="caution">
    <text evidence="1">The sequence shown here is derived from an EMBL/GenBank/DDBJ whole genome shotgun (WGS) entry which is preliminary data.</text>
</comment>
<reference evidence="1 2" key="1">
    <citation type="journal article" date="2017" name="Front. Microbiol.">
        <title>Genomics reveals a unique clone of Burkholderia cenocepacia harbouring an actively excising novel genomic island.</title>
        <authorList>
            <person name="Patil P."/>
            <person name="Mali S."/>
            <person name="Midha S."/>
            <person name="Gautam V."/>
            <person name="Dash L."/>
            <person name="Kumar S."/>
            <person name="Shastri J."/>
            <person name="Singhal L."/>
            <person name="Patil P.B."/>
        </authorList>
    </citation>
    <scope>NUCLEOTIDE SEQUENCE [LARGE SCALE GENOMIC DNA]</scope>
    <source>
        <strain evidence="1 2">BC-19</strain>
    </source>
</reference>
<sequence>YALTNPDSQTLRFEVQQGDNAWYDSSSVDRSEVSAADNIPGSTPIALNYQFMVEPNGPNGSFVNTATGWFIVGQMHNDDNASGVGTSPPFAIQLDGNHLQVVARYVAPGLDPSNGAGNVQMLTLWT</sequence>
<gene>
    <name evidence="1" type="ORF">UE95_041075</name>
</gene>
<protein>
    <submittedName>
        <fullName evidence="1">Polysaccharide lyase</fullName>
    </submittedName>
</protein>